<sequence length="263" mass="31194">MVEFNKRIALLGVTNEEIESRSGNRQVVLFKSNMPDIALPDICKIPTHELCEARHGSPFKSPTVRLSMAYPYREDLLSKERVNGHLLEIYRLTSCNDILFSYKEKEAYDQLKKQIIARAQCRLIMPERGKVLRFVRSMFRDKHYIKIETKWDRKGEETKIPITLETPCRLIFSKKRDCETKKTIERHIDHEIGKPIEERFGLEQLGVSYGFSSHKFRLNEEAKDAFYRKYPEAFRRSDAFTLWHLMNMTYDLVHIRHKNLPLK</sequence>
<organism evidence="1 2">
    <name type="scientific">Candidatus Azambacteria bacterium RBG_16_47_10</name>
    <dbReference type="NCBI Taxonomy" id="1797292"/>
    <lineage>
        <taxon>Bacteria</taxon>
        <taxon>Candidatus Azamiibacteriota</taxon>
    </lineage>
</organism>
<dbReference type="AlphaFoldDB" id="A0A1F5AYH2"/>
<evidence type="ECO:0000313" key="1">
    <source>
        <dbReference type="EMBL" id="OGD23438.1"/>
    </source>
</evidence>
<accession>A0A1F5AYH2</accession>
<protein>
    <submittedName>
        <fullName evidence="1">Uncharacterized protein</fullName>
    </submittedName>
</protein>
<reference evidence="1 2" key="1">
    <citation type="journal article" date="2016" name="Nat. Commun.">
        <title>Thousands of microbial genomes shed light on interconnected biogeochemical processes in an aquifer system.</title>
        <authorList>
            <person name="Anantharaman K."/>
            <person name="Brown C.T."/>
            <person name="Hug L.A."/>
            <person name="Sharon I."/>
            <person name="Castelle C.J."/>
            <person name="Probst A.J."/>
            <person name="Thomas B.C."/>
            <person name="Singh A."/>
            <person name="Wilkins M.J."/>
            <person name="Karaoz U."/>
            <person name="Brodie E.L."/>
            <person name="Williams K.H."/>
            <person name="Hubbard S.S."/>
            <person name="Banfield J.F."/>
        </authorList>
    </citation>
    <scope>NUCLEOTIDE SEQUENCE [LARGE SCALE GENOMIC DNA]</scope>
</reference>
<dbReference type="EMBL" id="MEYI01000040">
    <property type="protein sequence ID" value="OGD23438.1"/>
    <property type="molecule type" value="Genomic_DNA"/>
</dbReference>
<comment type="caution">
    <text evidence="1">The sequence shown here is derived from an EMBL/GenBank/DDBJ whole genome shotgun (WGS) entry which is preliminary data.</text>
</comment>
<dbReference type="Proteomes" id="UP000176639">
    <property type="component" value="Unassembled WGS sequence"/>
</dbReference>
<gene>
    <name evidence="1" type="ORF">A2Z10_00475</name>
</gene>
<proteinExistence type="predicted"/>
<evidence type="ECO:0000313" key="2">
    <source>
        <dbReference type="Proteomes" id="UP000176639"/>
    </source>
</evidence>
<name>A0A1F5AYH2_9BACT</name>